<feature type="region of interest" description="Disordered" evidence="1">
    <location>
        <begin position="49"/>
        <end position="97"/>
    </location>
</feature>
<name>A0A6A5QL12_AMPQU</name>
<gene>
    <name evidence="2" type="ORF">BDU57DRAFT_451763</name>
</gene>
<evidence type="ECO:0000313" key="2">
    <source>
        <dbReference type="EMBL" id="KAF1915366.1"/>
    </source>
</evidence>
<dbReference type="OrthoDB" id="3694718at2759"/>
<reference evidence="2" key="1">
    <citation type="journal article" date="2020" name="Stud. Mycol.">
        <title>101 Dothideomycetes genomes: a test case for predicting lifestyles and emergence of pathogens.</title>
        <authorList>
            <person name="Haridas S."/>
            <person name="Albert R."/>
            <person name="Binder M."/>
            <person name="Bloem J."/>
            <person name="Labutti K."/>
            <person name="Salamov A."/>
            <person name="Andreopoulos B."/>
            <person name="Baker S."/>
            <person name="Barry K."/>
            <person name="Bills G."/>
            <person name="Bluhm B."/>
            <person name="Cannon C."/>
            <person name="Castanera R."/>
            <person name="Culley D."/>
            <person name="Daum C."/>
            <person name="Ezra D."/>
            <person name="Gonzalez J."/>
            <person name="Henrissat B."/>
            <person name="Kuo A."/>
            <person name="Liang C."/>
            <person name="Lipzen A."/>
            <person name="Lutzoni F."/>
            <person name="Magnuson J."/>
            <person name="Mondo S."/>
            <person name="Nolan M."/>
            <person name="Ohm R."/>
            <person name="Pangilinan J."/>
            <person name="Park H.-J."/>
            <person name="Ramirez L."/>
            <person name="Alfaro M."/>
            <person name="Sun H."/>
            <person name="Tritt A."/>
            <person name="Yoshinaga Y."/>
            <person name="Zwiers L.-H."/>
            <person name="Turgeon B."/>
            <person name="Goodwin S."/>
            <person name="Spatafora J."/>
            <person name="Crous P."/>
            <person name="Grigoriev I."/>
        </authorList>
    </citation>
    <scope>NUCLEOTIDE SEQUENCE</scope>
    <source>
        <strain evidence="2">HMLAC05119</strain>
    </source>
</reference>
<evidence type="ECO:0000256" key="1">
    <source>
        <dbReference type="SAM" id="MobiDB-lite"/>
    </source>
</evidence>
<dbReference type="AlphaFoldDB" id="A0A6A5QL12"/>
<evidence type="ECO:0000313" key="3">
    <source>
        <dbReference type="Proteomes" id="UP000800096"/>
    </source>
</evidence>
<dbReference type="EMBL" id="ML979136">
    <property type="protein sequence ID" value="KAF1915366.1"/>
    <property type="molecule type" value="Genomic_DNA"/>
</dbReference>
<accession>A0A6A5QL12</accession>
<keyword evidence="3" id="KW-1185">Reference proteome</keyword>
<proteinExistence type="predicted"/>
<organism evidence="2 3">
    <name type="scientific">Ampelomyces quisqualis</name>
    <name type="common">Powdery mildew agent</name>
    <dbReference type="NCBI Taxonomy" id="50730"/>
    <lineage>
        <taxon>Eukaryota</taxon>
        <taxon>Fungi</taxon>
        <taxon>Dikarya</taxon>
        <taxon>Ascomycota</taxon>
        <taxon>Pezizomycotina</taxon>
        <taxon>Dothideomycetes</taxon>
        <taxon>Pleosporomycetidae</taxon>
        <taxon>Pleosporales</taxon>
        <taxon>Pleosporineae</taxon>
        <taxon>Phaeosphaeriaceae</taxon>
        <taxon>Ampelomyces</taxon>
    </lineage>
</organism>
<protein>
    <submittedName>
        <fullName evidence="2">Uncharacterized protein</fullName>
    </submittedName>
</protein>
<dbReference type="Proteomes" id="UP000800096">
    <property type="component" value="Unassembled WGS sequence"/>
</dbReference>
<sequence>MFPPNFWLADPFEPFIKRPSPVQTPYSYDYYNTSPPTHTHTHRIPKKYQHAPTYTPSTSATDLDTITDTDTLDPTSPPYAHKARHRSPPAPTPVFQDFPTRNVRLPLPSAHLLHPNEILVLPTTLTHLKISLESTASPRTTVRAAVPPSMRLRDVVRQVVSAEHLSLARVYVLLRGEWVEAGAPLKDREVGELGRYVRGEREDGSVRVRVVVEQREREREVERRGFGFEMGGRVERMRVY</sequence>